<proteinExistence type="predicted"/>
<feature type="domain" description="LysM" evidence="5">
    <location>
        <begin position="273"/>
        <end position="317"/>
    </location>
</feature>
<feature type="transmembrane region" description="Helical" evidence="3">
    <location>
        <begin position="37"/>
        <end position="54"/>
    </location>
</feature>
<dbReference type="Gene3D" id="2.20.230.10">
    <property type="entry name" value="Resuscitation-promoting factor rpfb"/>
    <property type="match status" value="1"/>
</dbReference>
<dbReference type="CDD" id="cd12797">
    <property type="entry name" value="M23_peptidase"/>
    <property type="match status" value="1"/>
</dbReference>
<evidence type="ECO:0000259" key="5">
    <source>
        <dbReference type="PROSITE" id="PS51782"/>
    </source>
</evidence>
<dbReference type="SMART" id="SM00257">
    <property type="entry name" value="LysM"/>
    <property type="match status" value="1"/>
</dbReference>
<evidence type="ECO:0000256" key="3">
    <source>
        <dbReference type="SAM" id="Phobius"/>
    </source>
</evidence>
<dbReference type="CDD" id="cd00118">
    <property type="entry name" value="LysM"/>
    <property type="match status" value="1"/>
</dbReference>
<dbReference type="InterPro" id="IPR018392">
    <property type="entry name" value="LysM"/>
</dbReference>
<dbReference type="Proteomes" id="UP000746471">
    <property type="component" value="Unassembled WGS sequence"/>
</dbReference>
<feature type="transmembrane region" description="Helical" evidence="3">
    <location>
        <begin position="121"/>
        <end position="140"/>
    </location>
</feature>
<evidence type="ECO:0000259" key="4">
    <source>
        <dbReference type="PROSITE" id="PS51109"/>
    </source>
</evidence>
<dbReference type="SMART" id="SM01208">
    <property type="entry name" value="G5"/>
    <property type="match status" value="1"/>
</dbReference>
<dbReference type="Gene3D" id="2.70.70.10">
    <property type="entry name" value="Glucose Permease (Domain IIA)"/>
    <property type="match status" value="1"/>
</dbReference>
<dbReference type="SUPFAM" id="SSF54106">
    <property type="entry name" value="LysM domain"/>
    <property type="match status" value="1"/>
</dbReference>
<dbReference type="Pfam" id="PF01476">
    <property type="entry name" value="LysM"/>
    <property type="match status" value="1"/>
</dbReference>
<reference evidence="6 7" key="1">
    <citation type="submission" date="2021-05" db="EMBL/GenBank/DDBJ databases">
        <title>Fusibacter ferrireducens sp. nov., an anaerobic, sulfur- and Fe-reducing bacterium isolated from the mangrove sediment.</title>
        <authorList>
            <person name="Qiu D."/>
        </authorList>
    </citation>
    <scope>NUCLEOTIDE SEQUENCE [LARGE SCALE GENOMIC DNA]</scope>
    <source>
        <strain evidence="6 7">DSM 12116</strain>
    </source>
</reference>
<dbReference type="InterPro" id="IPR050570">
    <property type="entry name" value="Cell_wall_metabolism_enzyme"/>
</dbReference>
<accession>A0ABS5PPV0</accession>
<dbReference type="InterPro" id="IPR016047">
    <property type="entry name" value="M23ase_b-sheet_dom"/>
</dbReference>
<dbReference type="EMBL" id="JAHBCL010000017">
    <property type="protein sequence ID" value="MBS7527200.1"/>
    <property type="molecule type" value="Genomic_DNA"/>
</dbReference>
<name>A0ABS5PPV0_9FIRM</name>
<dbReference type="InterPro" id="IPR011098">
    <property type="entry name" value="G5_dom"/>
</dbReference>
<evidence type="ECO:0000256" key="1">
    <source>
        <dbReference type="ARBA" id="ARBA00022729"/>
    </source>
</evidence>
<dbReference type="RefSeq" id="WP_213237059.1">
    <property type="nucleotide sequence ID" value="NZ_JAHBCL010000017.1"/>
</dbReference>
<dbReference type="SUPFAM" id="SSF51261">
    <property type="entry name" value="Duplicated hybrid motif"/>
    <property type="match status" value="1"/>
</dbReference>
<dbReference type="PANTHER" id="PTHR21666">
    <property type="entry name" value="PEPTIDASE-RELATED"/>
    <property type="match status" value="1"/>
</dbReference>
<dbReference type="PANTHER" id="PTHR21666:SF270">
    <property type="entry name" value="MUREIN HYDROLASE ACTIVATOR ENVC"/>
    <property type="match status" value="1"/>
</dbReference>
<dbReference type="Pfam" id="PF07501">
    <property type="entry name" value="G5"/>
    <property type="match status" value="1"/>
</dbReference>
<evidence type="ECO:0000313" key="7">
    <source>
        <dbReference type="Proteomes" id="UP000746471"/>
    </source>
</evidence>
<keyword evidence="3" id="KW-0472">Membrane</keyword>
<dbReference type="Pfam" id="PF01551">
    <property type="entry name" value="Peptidase_M23"/>
    <property type="match status" value="1"/>
</dbReference>
<keyword evidence="3" id="KW-1133">Transmembrane helix</keyword>
<feature type="domain" description="G5" evidence="4">
    <location>
        <begin position="324"/>
        <end position="404"/>
    </location>
</feature>
<dbReference type="PROSITE" id="PS51782">
    <property type="entry name" value="LYSM"/>
    <property type="match status" value="1"/>
</dbReference>
<keyword evidence="3" id="KW-0812">Transmembrane</keyword>
<comment type="caution">
    <text evidence="6">The sequence shown here is derived from an EMBL/GenBank/DDBJ whole genome shotgun (WGS) entry which is preliminary data.</text>
</comment>
<organism evidence="6 7">
    <name type="scientific">Fusibacter paucivorans</name>
    <dbReference type="NCBI Taxonomy" id="76009"/>
    <lineage>
        <taxon>Bacteria</taxon>
        <taxon>Bacillati</taxon>
        <taxon>Bacillota</taxon>
        <taxon>Clostridia</taxon>
        <taxon>Eubacteriales</taxon>
        <taxon>Eubacteriales Family XII. Incertae Sedis</taxon>
        <taxon>Fusibacter</taxon>
    </lineage>
</organism>
<dbReference type="InterPro" id="IPR036779">
    <property type="entry name" value="LysM_dom_sf"/>
</dbReference>
<feature type="region of interest" description="Disordered" evidence="2">
    <location>
        <begin position="399"/>
        <end position="420"/>
    </location>
</feature>
<evidence type="ECO:0000256" key="2">
    <source>
        <dbReference type="SAM" id="MobiDB-lite"/>
    </source>
</evidence>
<dbReference type="InterPro" id="IPR011055">
    <property type="entry name" value="Dup_hybrid_motif"/>
</dbReference>
<dbReference type="PROSITE" id="PS51109">
    <property type="entry name" value="G5"/>
    <property type="match status" value="1"/>
</dbReference>
<protein>
    <submittedName>
        <fullName evidence="6">Peptidoglycan DD-metalloendopeptidase family protein</fullName>
    </submittedName>
</protein>
<evidence type="ECO:0000313" key="6">
    <source>
        <dbReference type="EMBL" id="MBS7527200.1"/>
    </source>
</evidence>
<sequence>MGRKNRSTQNKVYKRHAQKVYVKGDAKSSRWDKTTDVFARVIAMLFYPFYLLYTKISGHQKMSKNSNVSSKASTKLSVSTLIEKLKMRLRTLDFSALKALDREKIKAITSKYASFLNHHKVVVSGVIGVMVVALIGVQALSSFNAVDVTSGEMSEAHMVSVTEAKTSDAALEPLEALPTLPDISFAAVRAYEIVVNDTVLAKFKSESECDNVLDQLVSMYTTVGEEETSEILDWYYSEDVKILHGFVPLTDFEGYDDVEAMLAYIVKGTKEERTHIVQKGENYWVIAAYYGIQPSDLEAANPNVKPEALQIGQEISLVVPKPMISVCTVERAEYIDNIPFEVTYEDTSSLYRDETKVKVKGIEGEREVVANVTKQNGREIGRTVLEETVLSEPTTKVVYKGTKEPPPRMGTGTLKRPASRGSVTSEFGWRWGARHEGIDIGLPVGSDVKAADGGVVTFAGYSSSYGYYVMIDHGGNIKTVYAHCSKLLVSKNDKVYQGQVIARSGNTGRSTGPHLHFEVRVNGTPVNPRNYVSF</sequence>
<keyword evidence="1" id="KW-0732">Signal</keyword>
<dbReference type="Gene3D" id="3.10.350.10">
    <property type="entry name" value="LysM domain"/>
    <property type="match status" value="1"/>
</dbReference>
<keyword evidence="7" id="KW-1185">Reference proteome</keyword>
<gene>
    <name evidence="6" type="ORF">KHM83_10960</name>
</gene>